<reference evidence="5 6" key="1">
    <citation type="submission" date="2024-02" db="EMBL/GenBank/DDBJ databases">
        <title>A draft genome for the cacao thread blight pathogen Marasmius crinis-equi.</title>
        <authorList>
            <person name="Cohen S.P."/>
            <person name="Baruah I.K."/>
            <person name="Amoako-Attah I."/>
            <person name="Bukari Y."/>
            <person name="Meinhardt L.W."/>
            <person name="Bailey B.A."/>
        </authorList>
    </citation>
    <scope>NUCLEOTIDE SEQUENCE [LARGE SCALE GENOMIC DNA]</scope>
    <source>
        <strain evidence="5 6">GH-76</strain>
    </source>
</reference>
<name>A0ABR3EPJ2_9AGAR</name>
<feature type="domain" description="Fork-head" evidence="4">
    <location>
        <begin position="162"/>
        <end position="253"/>
    </location>
</feature>
<keyword evidence="2" id="KW-0539">Nucleus</keyword>
<dbReference type="InterPro" id="IPR001766">
    <property type="entry name" value="Fork_head_dom"/>
</dbReference>
<protein>
    <submittedName>
        <fullName evidence="5">Forkhead box protein D2</fullName>
    </submittedName>
</protein>
<evidence type="ECO:0000313" key="5">
    <source>
        <dbReference type="EMBL" id="KAL0564800.1"/>
    </source>
</evidence>
<dbReference type="InterPro" id="IPR036388">
    <property type="entry name" value="WH-like_DNA-bd_sf"/>
</dbReference>
<proteinExistence type="predicted"/>
<feature type="compositionally biased region" description="Basic residues" evidence="3">
    <location>
        <begin position="251"/>
        <end position="260"/>
    </location>
</feature>
<feature type="region of interest" description="Disordered" evidence="3">
    <location>
        <begin position="246"/>
        <end position="347"/>
    </location>
</feature>
<dbReference type="Proteomes" id="UP001465976">
    <property type="component" value="Unassembled WGS sequence"/>
</dbReference>
<feature type="region of interest" description="Disordered" evidence="3">
    <location>
        <begin position="46"/>
        <end position="73"/>
    </location>
</feature>
<sequence length="347" mass="38876">MLFSPNSARDHPYSYDTAAYIQQGSGYSRHVSAPRSMYGHSRPIGIEQQSAPYNPSPGQHQFSSPRRSAGPGYYAPQGRGAVFPPPQNTNTLGTAGYAGQHHHHPYYDRQSSVPHPTASIDQRLPVLDVDIGHAEVEAKLRRLYDIPPNRPIDLNVIPDPPSGSFTHIGIAQIAIWSSEHHRLIQAEIYERIERRFRSLRDDPQATKRMRANIRHLLSLKKTFAKLPEKRGGAHFWSLDYRYLESGGDKRERKRGPRKGAKRTDQPIDDDGEYDTDALGECQNAKDESSSSSSPSSSHTGAMSSYSGDWGHGMRGHTSYPYEGSSRPLDPHHSSYRTQTYPTPLFFG</sequence>
<comment type="subcellular location">
    <subcellularLocation>
        <location evidence="2">Nucleus</location>
    </subcellularLocation>
</comment>
<evidence type="ECO:0000313" key="6">
    <source>
        <dbReference type="Proteomes" id="UP001465976"/>
    </source>
</evidence>
<dbReference type="EMBL" id="JBAHYK010002573">
    <property type="protein sequence ID" value="KAL0564800.1"/>
    <property type="molecule type" value="Genomic_DNA"/>
</dbReference>
<feature type="DNA-binding region" description="Fork-head" evidence="2">
    <location>
        <begin position="162"/>
        <end position="253"/>
    </location>
</feature>
<dbReference type="Gene3D" id="1.10.10.10">
    <property type="entry name" value="Winged helix-like DNA-binding domain superfamily/Winged helix DNA-binding domain"/>
    <property type="match status" value="1"/>
</dbReference>
<organism evidence="5 6">
    <name type="scientific">Marasmius crinis-equi</name>
    <dbReference type="NCBI Taxonomy" id="585013"/>
    <lineage>
        <taxon>Eukaryota</taxon>
        <taxon>Fungi</taxon>
        <taxon>Dikarya</taxon>
        <taxon>Basidiomycota</taxon>
        <taxon>Agaricomycotina</taxon>
        <taxon>Agaricomycetes</taxon>
        <taxon>Agaricomycetidae</taxon>
        <taxon>Agaricales</taxon>
        <taxon>Marasmiineae</taxon>
        <taxon>Marasmiaceae</taxon>
        <taxon>Marasmius</taxon>
    </lineage>
</organism>
<dbReference type="SUPFAM" id="SSF46785">
    <property type="entry name" value="Winged helix' DNA-binding domain"/>
    <property type="match status" value="1"/>
</dbReference>
<evidence type="ECO:0000256" key="2">
    <source>
        <dbReference type="PROSITE-ProRule" id="PRU00089"/>
    </source>
</evidence>
<comment type="caution">
    <text evidence="5">The sequence shown here is derived from an EMBL/GenBank/DDBJ whole genome shotgun (WGS) entry which is preliminary data.</text>
</comment>
<keyword evidence="6" id="KW-1185">Reference proteome</keyword>
<evidence type="ECO:0000259" key="4">
    <source>
        <dbReference type="PROSITE" id="PS50039"/>
    </source>
</evidence>
<dbReference type="InterPro" id="IPR036390">
    <property type="entry name" value="WH_DNA-bd_sf"/>
</dbReference>
<gene>
    <name evidence="5" type="primary">FOXD2_1</name>
    <name evidence="5" type="ORF">V5O48_017237</name>
</gene>
<evidence type="ECO:0000256" key="1">
    <source>
        <dbReference type="ARBA" id="ARBA00023125"/>
    </source>
</evidence>
<accession>A0ABR3EPJ2</accession>
<feature type="compositionally biased region" description="Polar residues" evidence="3">
    <location>
        <begin position="47"/>
        <end position="66"/>
    </location>
</feature>
<feature type="compositionally biased region" description="Acidic residues" evidence="3">
    <location>
        <begin position="266"/>
        <end position="277"/>
    </location>
</feature>
<dbReference type="PROSITE" id="PS50039">
    <property type="entry name" value="FORK_HEAD_3"/>
    <property type="match status" value="1"/>
</dbReference>
<evidence type="ECO:0000256" key="3">
    <source>
        <dbReference type="SAM" id="MobiDB-lite"/>
    </source>
</evidence>
<dbReference type="Pfam" id="PF00250">
    <property type="entry name" value="Forkhead"/>
    <property type="match status" value="1"/>
</dbReference>
<dbReference type="SMART" id="SM00339">
    <property type="entry name" value="FH"/>
    <property type="match status" value="1"/>
</dbReference>
<keyword evidence="1 2" id="KW-0238">DNA-binding</keyword>
<feature type="compositionally biased region" description="Low complexity" evidence="3">
    <location>
        <begin position="289"/>
        <end position="304"/>
    </location>
</feature>